<dbReference type="Proteomes" id="UP000299102">
    <property type="component" value="Unassembled WGS sequence"/>
</dbReference>
<organism evidence="1 2">
    <name type="scientific">Eumeta variegata</name>
    <name type="common">Bagworm moth</name>
    <name type="synonym">Eumeta japonica</name>
    <dbReference type="NCBI Taxonomy" id="151549"/>
    <lineage>
        <taxon>Eukaryota</taxon>
        <taxon>Metazoa</taxon>
        <taxon>Ecdysozoa</taxon>
        <taxon>Arthropoda</taxon>
        <taxon>Hexapoda</taxon>
        <taxon>Insecta</taxon>
        <taxon>Pterygota</taxon>
        <taxon>Neoptera</taxon>
        <taxon>Endopterygota</taxon>
        <taxon>Lepidoptera</taxon>
        <taxon>Glossata</taxon>
        <taxon>Ditrysia</taxon>
        <taxon>Tineoidea</taxon>
        <taxon>Psychidae</taxon>
        <taxon>Oiketicinae</taxon>
        <taxon>Eumeta</taxon>
    </lineage>
</organism>
<accession>A0A4C1UWW8</accession>
<dbReference type="EMBL" id="BGZK01000240">
    <property type="protein sequence ID" value="GBP30981.1"/>
    <property type="molecule type" value="Genomic_DNA"/>
</dbReference>
<proteinExistence type="predicted"/>
<gene>
    <name evidence="1" type="ORF">EVAR_81879_1</name>
</gene>
<sequence length="85" mass="9366">MKSSDSDPRRRSGHGLKPCMARANAFSSGRHQRQDTSNKASCRLAAHAADHRYYELHVELFGAARPVMSSFSRSSVDPFLDVSTG</sequence>
<dbReference type="AlphaFoldDB" id="A0A4C1UWW8"/>
<keyword evidence="2" id="KW-1185">Reference proteome</keyword>
<reference evidence="1 2" key="1">
    <citation type="journal article" date="2019" name="Commun. Biol.">
        <title>The bagworm genome reveals a unique fibroin gene that provides high tensile strength.</title>
        <authorList>
            <person name="Kono N."/>
            <person name="Nakamura H."/>
            <person name="Ohtoshi R."/>
            <person name="Tomita M."/>
            <person name="Numata K."/>
            <person name="Arakawa K."/>
        </authorList>
    </citation>
    <scope>NUCLEOTIDE SEQUENCE [LARGE SCALE GENOMIC DNA]</scope>
</reference>
<evidence type="ECO:0000313" key="1">
    <source>
        <dbReference type="EMBL" id="GBP30981.1"/>
    </source>
</evidence>
<name>A0A4C1UWW8_EUMVA</name>
<protein>
    <submittedName>
        <fullName evidence="1">Uncharacterized protein</fullName>
    </submittedName>
</protein>
<comment type="caution">
    <text evidence="1">The sequence shown here is derived from an EMBL/GenBank/DDBJ whole genome shotgun (WGS) entry which is preliminary data.</text>
</comment>
<evidence type="ECO:0000313" key="2">
    <source>
        <dbReference type="Proteomes" id="UP000299102"/>
    </source>
</evidence>